<dbReference type="GO" id="GO:0005739">
    <property type="term" value="C:mitochondrion"/>
    <property type="evidence" value="ECO:0007669"/>
    <property type="project" value="TreeGrafter"/>
</dbReference>
<reference evidence="2 3" key="1">
    <citation type="submission" date="2016-11" db="EMBL/GenBank/DDBJ databases">
        <title>The macronuclear genome of Stentor coeruleus: a giant cell with tiny introns.</title>
        <authorList>
            <person name="Slabodnick M."/>
            <person name="Ruby J.G."/>
            <person name="Reiff S.B."/>
            <person name="Swart E.C."/>
            <person name="Gosai S."/>
            <person name="Prabakaran S."/>
            <person name="Witkowska E."/>
            <person name="Larue G.E."/>
            <person name="Fisher S."/>
            <person name="Freeman R.M."/>
            <person name="Gunawardena J."/>
            <person name="Chu W."/>
            <person name="Stover N.A."/>
            <person name="Gregory B.D."/>
            <person name="Nowacki M."/>
            <person name="Derisi J."/>
            <person name="Roy S.W."/>
            <person name="Marshall W.F."/>
            <person name="Sood P."/>
        </authorList>
    </citation>
    <scope>NUCLEOTIDE SEQUENCE [LARGE SCALE GENOMIC DNA]</scope>
    <source>
        <strain evidence="2">WM001</strain>
    </source>
</reference>
<dbReference type="InterPro" id="IPR051986">
    <property type="entry name" value="Innate_Immune_Apopt_Reg"/>
</dbReference>
<name>A0A1R2BL67_9CILI</name>
<dbReference type="PANTHER" id="PTHR16295">
    <property type="entry name" value="TRAF-TYPE ZINC FINGER PROTEIN-RELATED"/>
    <property type="match status" value="1"/>
</dbReference>
<dbReference type="AlphaFoldDB" id="A0A1R2BL67"/>
<proteinExistence type="predicted"/>
<gene>
    <name evidence="2" type="ORF">SteCoe_22937</name>
</gene>
<dbReference type="PANTHER" id="PTHR16295:SF10">
    <property type="entry name" value="EXPRESSED PROTEIN"/>
    <property type="match status" value="1"/>
</dbReference>
<comment type="caution">
    <text evidence="2">The sequence shown here is derived from an EMBL/GenBank/DDBJ whole genome shotgun (WGS) entry which is preliminary data.</text>
</comment>
<evidence type="ECO:0000256" key="1">
    <source>
        <dbReference type="SAM" id="MobiDB-lite"/>
    </source>
</evidence>
<evidence type="ECO:0000313" key="3">
    <source>
        <dbReference type="Proteomes" id="UP000187209"/>
    </source>
</evidence>
<dbReference type="Proteomes" id="UP000187209">
    <property type="component" value="Unassembled WGS sequence"/>
</dbReference>
<evidence type="ECO:0000313" key="2">
    <source>
        <dbReference type="EMBL" id="OMJ77461.1"/>
    </source>
</evidence>
<organism evidence="2 3">
    <name type="scientific">Stentor coeruleus</name>
    <dbReference type="NCBI Taxonomy" id="5963"/>
    <lineage>
        <taxon>Eukaryota</taxon>
        <taxon>Sar</taxon>
        <taxon>Alveolata</taxon>
        <taxon>Ciliophora</taxon>
        <taxon>Postciliodesmatophora</taxon>
        <taxon>Heterotrichea</taxon>
        <taxon>Heterotrichida</taxon>
        <taxon>Stentoridae</taxon>
        <taxon>Stentor</taxon>
    </lineage>
</organism>
<feature type="region of interest" description="Disordered" evidence="1">
    <location>
        <begin position="129"/>
        <end position="151"/>
    </location>
</feature>
<dbReference type="EMBL" id="MPUH01000574">
    <property type="protein sequence ID" value="OMJ77461.1"/>
    <property type="molecule type" value="Genomic_DNA"/>
</dbReference>
<dbReference type="InterPro" id="IPR013083">
    <property type="entry name" value="Znf_RING/FYVE/PHD"/>
</dbReference>
<evidence type="ECO:0008006" key="4">
    <source>
        <dbReference type="Google" id="ProtNLM"/>
    </source>
</evidence>
<protein>
    <recommendedName>
        <fullName evidence="4">TRAF-type domain-containing protein</fullName>
    </recommendedName>
</protein>
<keyword evidence="3" id="KW-1185">Reference proteome</keyword>
<accession>A0A1R2BL67</accession>
<sequence length="198" mass="23494">MEKCDNCSSMISQQSYELHIIHCSRYFYLCSCMLMISSKEKSSHDEKFHNLTPCSRCGLQVEFWQLNNHSCVNSFIECQICELHLSYIDYNEHFNKCKARTTQCLQCKKFFPYENMKKHNLTPCMPALNSSRSQGEKKFRQKKNKKSSWVSLSLRQQNPLRPQLKSEDFDHKIAEDLLEDIVNSEIDEEEKYNVFTKF</sequence>
<dbReference type="Gene3D" id="3.30.40.10">
    <property type="entry name" value="Zinc/RING finger domain, C3HC4 (zinc finger)"/>
    <property type="match status" value="1"/>
</dbReference>